<feature type="compositionally biased region" description="Low complexity" evidence="1">
    <location>
        <begin position="1105"/>
        <end position="1126"/>
    </location>
</feature>
<feature type="region of interest" description="Disordered" evidence="1">
    <location>
        <begin position="1096"/>
        <end position="1358"/>
    </location>
</feature>
<feature type="compositionally biased region" description="Low complexity" evidence="1">
    <location>
        <begin position="1155"/>
        <end position="1165"/>
    </location>
</feature>
<feature type="compositionally biased region" description="Low complexity" evidence="1">
    <location>
        <begin position="724"/>
        <end position="734"/>
    </location>
</feature>
<comment type="caution">
    <text evidence="3">The sequence shown here is derived from an EMBL/GenBank/DDBJ whole genome shotgun (WGS) entry which is preliminary data.</text>
</comment>
<evidence type="ECO:0000313" key="3">
    <source>
        <dbReference type="EMBL" id="KAK7050878.1"/>
    </source>
</evidence>
<feature type="compositionally biased region" description="Basic and acidic residues" evidence="1">
    <location>
        <begin position="574"/>
        <end position="584"/>
    </location>
</feature>
<dbReference type="Gene3D" id="2.30.29.30">
    <property type="entry name" value="Pleckstrin-homology domain (PH domain)/Phosphotyrosine-binding domain (PTB)"/>
    <property type="match status" value="1"/>
</dbReference>
<feature type="compositionally biased region" description="Pro residues" evidence="1">
    <location>
        <begin position="101"/>
        <end position="117"/>
    </location>
</feature>
<feature type="compositionally biased region" description="Polar residues" evidence="1">
    <location>
        <begin position="1628"/>
        <end position="1639"/>
    </location>
</feature>
<accession>A0AAW0DHM1</accession>
<feature type="compositionally biased region" description="Low complexity" evidence="1">
    <location>
        <begin position="44"/>
        <end position="67"/>
    </location>
</feature>
<dbReference type="InterPro" id="IPR011993">
    <property type="entry name" value="PH-like_dom_sf"/>
</dbReference>
<evidence type="ECO:0000256" key="1">
    <source>
        <dbReference type="SAM" id="MobiDB-lite"/>
    </source>
</evidence>
<feature type="compositionally biased region" description="Polar residues" evidence="1">
    <location>
        <begin position="335"/>
        <end position="349"/>
    </location>
</feature>
<feature type="compositionally biased region" description="Basic and acidic residues" evidence="1">
    <location>
        <begin position="631"/>
        <end position="644"/>
    </location>
</feature>
<dbReference type="SUPFAM" id="SSF50729">
    <property type="entry name" value="PH domain-like"/>
    <property type="match status" value="1"/>
</dbReference>
<feature type="compositionally biased region" description="Low complexity" evidence="1">
    <location>
        <begin position="675"/>
        <end position="687"/>
    </location>
</feature>
<feature type="compositionally biased region" description="Pro residues" evidence="1">
    <location>
        <begin position="1254"/>
        <end position="1263"/>
    </location>
</feature>
<proteinExistence type="predicted"/>
<evidence type="ECO:0000259" key="2">
    <source>
        <dbReference type="PROSITE" id="PS50003"/>
    </source>
</evidence>
<feature type="compositionally biased region" description="Polar residues" evidence="1">
    <location>
        <begin position="1220"/>
        <end position="1232"/>
    </location>
</feature>
<feature type="compositionally biased region" description="Polar residues" evidence="1">
    <location>
        <begin position="915"/>
        <end position="926"/>
    </location>
</feature>
<feature type="region of interest" description="Disordered" evidence="1">
    <location>
        <begin position="1424"/>
        <end position="1443"/>
    </location>
</feature>
<organism evidence="3 4">
    <name type="scientific">Paramarasmius palmivorus</name>
    <dbReference type="NCBI Taxonomy" id="297713"/>
    <lineage>
        <taxon>Eukaryota</taxon>
        <taxon>Fungi</taxon>
        <taxon>Dikarya</taxon>
        <taxon>Basidiomycota</taxon>
        <taxon>Agaricomycotina</taxon>
        <taxon>Agaricomycetes</taxon>
        <taxon>Agaricomycetidae</taxon>
        <taxon>Agaricales</taxon>
        <taxon>Marasmiineae</taxon>
        <taxon>Marasmiaceae</taxon>
        <taxon>Paramarasmius</taxon>
    </lineage>
</organism>
<feature type="region of interest" description="Disordered" evidence="1">
    <location>
        <begin position="1611"/>
        <end position="1688"/>
    </location>
</feature>
<feature type="compositionally biased region" description="Low complexity" evidence="1">
    <location>
        <begin position="965"/>
        <end position="976"/>
    </location>
</feature>
<feature type="compositionally biased region" description="Acidic residues" evidence="1">
    <location>
        <begin position="1191"/>
        <end position="1215"/>
    </location>
</feature>
<feature type="compositionally biased region" description="Polar residues" evidence="1">
    <location>
        <begin position="792"/>
        <end position="816"/>
    </location>
</feature>
<feature type="compositionally biased region" description="Polar residues" evidence="1">
    <location>
        <begin position="735"/>
        <end position="744"/>
    </location>
</feature>
<reference evidence="3 4" key="1">
    <citation type="submission" date="2024-01" db="EMBL/GenBank/DDBJ databases">
        <title>A draft genome for a cacao thread blight-causing isolate of Paramarasmius palmivorus.</title>
        <authorList>
            <person name="Baruah I.K."/>
            <person name="Bukari Y."/>
            <person name="Amoako-Attah I."/>
            <person name="Meinhardt L.W."/>
            <person name="Bailey B.A."/>
            <person name="Cohen S.P."/>
        </authorList>
    </citation>
    <scope>NUCLEOTIDE SEQUENCE [LARGE SCALE GENOMIC DNA]</scope>
    <source>
        <strain evidence="3 4">GH-12</strain>
    </source>
</reference>
<keyword evidence="4" id="KW-1185">Reference proteome</keyword>
<feature type="region of interest" description="Disordered" evidence="1">
    <location>
        <begin position="332"/>
        <end position="352"/>
    </location>
</feature>
<feature type="domain" description="PH" evidence="2">
    <location>
        <begin position="145"/>
        <end position="268"/>
    </location>
</feature>
<dbReference type="Proteomes" id="UP001383192">
    <property type="component" value="Unassembled WGS sequence"/>
</dbReference>
<feature type="compositionally biased region" description="Pro residues" evidence="1">
    <location>
        <begin position="1314"/>
        <end position="1327"/>
    </location>
</feature>
<gene>
    <name evidence="3" type="ORF">VNI00_004990</name>
</gene>
<feature type="region of interest" description="Disordered" evidence="1">
    <location>
        <begin position="533"/>
        <end position="1078"/>
    </location>
</feature>
<feature type="compositionally biased region" description="Basic and acidic residues" evidence="1">
    <location>
        <begin position="942"/>
        <end position="958"/>
    </location>
</feature>
<feature type="compositionally biased region" description="Low complexity" evidence="1">
    <location>
        <begin position="830"/>
        <end position="844"/>
    </location>
</feature>
<feature type="compositionally biased region" description="Polar residues" evidence="1">
    <location>
        <begin position="989"/>
        <end position="1013"/>
    </location>
</feature>
<feature type="compositionally biased region" description="Polar residues" evidence="1">
    <location>
        <begin position="69"/>
        <end position="93"/>
    </location>
</feature>
<evidence type="ECO:0000313" key="4">
    <source>
        <dbReference type="Proteomes" id="UP001383192"/>
    </source>
</evidence>
<dbReference type="EMBL" id="JAYKXP010000014">
    <property type="protein sequence ID" value="KAK7050878.1"/>
    <property type="molecule type" value="Genomic_DNA"/>
</dbReference>
<feature type="compositionally biased region" description="Polar residues" evidence="1">
    <location>
        <begin position="1"/>
        <end position="43"/>
    </location>
</feature>
<feature type="compositionally biased region" description="Pro residues" evidence="1">
    <location>
        <begin position="750"/>
        <end position="759"/>
    </location>
</feature>
<feature type="compositionally biased region" description="Low complexity" evidence="1">
    <location>
        <begin position="1014"/>
        <end position="1025"/>
    </location>
</feature>
<dbReference type="SMART" id="SM00233">
    <property type="entry name" value="PH"/>
    <property type="match status" value="1"/>
</dbReference>
<dbReference type="InterPro" id="IPR058155">
    <property type="entry name" value="Skg3/CAF120-like_PH"/>
</dbReference>
<name>A0AAW0DHM1_9AGAR</name>
<feature type="compositionally biased region" description="Low complexity" evidence="1">
    <location>
        <begin position="1647"/>
        <end position="1658"/>
    </location>
</feature>
<feature type="compositionally biased region" description="Basic and acidic residues" evidence="1">
    <location>
        <begin position="777"/>
        <end position="786"/>
    </location>
</feature>
<sequence length="1688" mass="181342">MSSPKWDSRNSSFIPPTQLQQFKANTPSHHFTSHSSQDSTMQVAQHRPQPSSASSSPSHTRSSSFFSFNRKQPSSPNDQQQHQRSPSLNGSMGSQQAQQPPQTPPSQHQPPQSPPLAPQSQQQPPLQLHPEIRSVVQLNATHAHKVYFSGPLVRRIERDANGHKPARDEGWTEVWAQLGGTTLSLWDMNAINQASQEGKEVPPTYINMTDAFIQVLGAISIPVPGSPDPQRQENVLTLNTAGSNLLFFACPNTNALISWASALRLAAWEKSRLEEIYTAHLIRITLSARDIPSTLNNGRLEGWVRIRIAGQTDWKSVWMVITAGAETTDELGRINSDNNGATNPLTTNVGTGGKMRRMSNLFSAKDHNGPNALPPKANITVYTSQKPKDKRKPLLTITDVTQAFAVYPERPELITRSTLVKLEGTLGQEELAGGMRGREGWLLVMPQLEGNLSPAAEMLKWVIAFHDAFKLYGRPQAWTWDPRDPVSLMFGYPVGPHKDLLFLDREQAERFDPREERTSAIRARFLNVLNQKMQQQGSPIQPTHQRSATLPQNGGATTTTAGSRGPQLPPLSFDRTDQQQERHLLTPITEKSSVYTHGRSMSGDAASMLGPKPSLHGTTGAENVEAQPIPEEPRTPPLGHEESSKFTAGPLSVSPPGSSRGRSPPPPPVKDGLTSSRSTDSSSFNASLAGTRVGPSTGRTSFDRDSANVRSSSPLASPRPPSSSKPGSVLSSVSEQNKPQSPISVHSAPSVPPRLPSPGAPSFRDPPRLPSPGAPSIRDRQPERPRSPPGSILTSPYSPTHSTVALSLQPSDSPTKSMHRAPSATASTNASRPSSIAPSASMPSTGDDEFGNEAGALYYMQQQQQQLQSSYAGRMPTTIAETDRDDEGDDSSAEFSGPTPTHTQGPSAGVVKPVNNASSRFASGGTSPVVRQGTPMAFVERGSNRDKKSDIGSADERPSSGGGSVSSVPTTTSVPSRPGPLGRKPSGARAQQTQQAMNSRMNLSGNIESPSYLQQHQQQPPVRRPAQVEEDEEEEEDTMGDFDTVSSARGPGRTASPPTQKPKASSPPPPPAVTDDSSLDVLAALSYLDVADASEEQLEAEKNVASPTTAASTAPLRTPRATSASPTPTPVPVKVAGAKSSFAPSTKAAERKAKAQAQQAAAAAAISRPGRVANGKRKMRSAKAGEGAWSSDEDEEDDEDEGDDDEDDEEVDSDGEPTAKTPSAPASSNNSVRPPGPGGDNDYSQQPPHLRPPRTLPQVPPGRPVGEYIQSIKRINRSENPEGDEEYMSRRPSEQYSQMGRSMYYEDNMAAQPHPQPQSQPHHPQPTAPRHNQNIWNQVLDPNRTSEPPSNGRDTFVQLEPPSQTMTKAFTPQGLLSAGLQDKQDRSAKRQEELARESGASLINVPNKPPPPQTGLLGAITAHERERKREGGMGAALTEREREKRMAEERQRRFDDAQRQQLDQMQQGGSLYGGQFGMNPMMMGMNPMMMGMNPMMTGGMGMNPMMTGGGMNPMMTGYSMMPGFNPQQMFAAQQAAQAAYQQAMMAFSSGGSQVGGDGNGNGASPQMNPMMTGNGMMGMGGMGMGMGNMGFDPRMSMMGMGNPMMNPMSMQMTGMSQFDPRFPPTNTPSPMNELTSSLLNPGAMGGNSPSLTPNNPSPAGRGSPLARPVNEQPDGGARGSRPTSPKPQ</sequence>
<dbReference type="Pfam" id="PF25381">
    <property type="entry name" value="PH_26"/>
    <property type="match status" value="1"/>
</dbReference>
<protein>
    <recommendedName>
        <fullName evidence="2">PH domain-containing protein</fullName>
    </recommendedName>
</protein>
<dbReference type="PROSITE" id="PS50003">
    <property type="entry name" value="PH_DOMAIN"/>
    <property type="match status" value="1"/>
</dbReference>
<feature type="compositionally biased region" description="Acidic residues" evidence="1">
    <location>
        <begin position="883"/>
        <end position="892"/>
    </location>
</feature>
<feature type="compositionally biased region" description="Low complexity" evidence="1">
    <location>
        <begin position="652"/>
        <end position="662"/>
    </location>
</feature>
<feature type="compositionally biased region" description="Polar residues" evidence="1">
    <location>
        <begin position="533"/>
        <end position="552"/>
    </location>
</feature>
<dbReference type="InterPro" id="IPR001849">
    <property type="entry name" value="PH_domain"/>
</dbReference>
<feature type="region of interest" description="Disordered" evidence="1">
    <location>
        <begin position="1"/>
        <end position="126"/>
    </location>
</feature>
<feature type="compositionally biased region" description="Acidic residues" evidence="1">
    <location>
        <begin position="1028"/>
        <end position="1040"/>
    </location>
</feature>
<feature type="compositionally biased region" description="Polar residues" evidence="1">
    <location>
        <begin position="1343"/>
        <end position="1353"/>
    </location>
</feature>